<keyword evidence="7" id="KW-0539">Nucleus</keyword>
<evidence type="ECO:0000256" key="7">
    <source>
        <dbReference type="ARBA" id="ARBA00023242"/>
    </source>
</evidence>
<evidence type="ECO:0000256" key="4">
    <source>
        <dbReference type="ARBA" id="ARBA00022722"/>
    </source>
</evidence>
<comment type="cofactor">
    <cofactor evidence="1">
        <name>a divalent metal cation</name>
        <dbReference type="ChEBI" id="CHEBI:60240"/>
    </cofactor>
</comment>
<reference evidence="10 11" key="1">
    <citation type="submission" date="2024-09" db="EMBL/GenBank/DDBJ databases">
        <title>Chromosome-scale assembly of Riccia fluitans.</title>
        <authorList>
            <person name="Paukszto L."/>
            <person name="Sawicki J."/>
            <person name="Karawczyk K."/>
            <person name="Piernik-Szablinska J."/>
            <person name="Szczecinska M."/>
            <person name="Mazdziarz M."/>
        </authorList>
    </citation>
    <scope>NUCLEOTIDE SEQUENCE [LARGE SCALE GENOMIC DNA]</scope>
    <source>
        <strain evidence="10">Rf_01</strain>
        <tissue evidence="10">Aerial parts of the thallus</tissue>
    </source>
</reference>
<accession>A0ABD1YS96</accession>
<dbReference type="AlphaFoldDB" id="A0ABD1YS96"/>
<name>A0ABD1YS96_9MARC</name>
<evidence type="ECO:0000256" key="8">
    <source>
        <dbReference type="SAM" id="Phobius"/>
    </source>
</evidence>
<dbReference type="GO" id="GO:0005634">
    <property type="term" value="C:nucleus"/>
    <property type="evidence" value="ECO:0007669"/>
    <property type="project" value="UniProtKB-SubCell"/>
</dbReference>
<evidence type="ECO:0000259" key="9">
    <source>
        <dbReference type="Pfam" id="PF13359"/>
    </source>
</evidence>
<comment type="similarity">
    <text evidence="3">Belongs to the HARBI1 family.</text>
</comment>
<comment type="caution">
    <text evidence="10">The sequence shown here is derived from an EMBL/GenBank/DDBJ whole genome shotgun (WGS) entry which is preliminary data.</text>
</comment>
<evidence type="ECO:0000313" key="10">
    <source>
        <dbReference type="EMBL" id="KAL2633650.1"/>
    </source>
</evidence>
<evidence type="ECO:0000256" key="5">
    <source>
        <dbReference type="ARBA" id="ARBA00022723"/>
    </source>
</evidence>
<dbReference type="GO" id="GO:0004518">
    <property type="term" value="F:nuclease activity"/>
    <property type="evidence" value="ECO:0007669"/>
    <property type="project" value="UniProtKB-KW"/>
</dbReference>
<keyword evidence="8" id="KW-0812">Transmembrane</keyword>
<evidence type="ECO:0000256" key="2">
    <source>
        <dbReference type="ARBA" id="ARBA00004123"/>
    </source>
</evidence>
<keyword evidence="4" id="KW-0540">Nuclease</keyword>
<dbReference type="InterPro" id="IPR027806">
    <property type="entry name" value="HARBI1_dom"/>
</dbReference>
<dbReference type="GO" id="GO:0046872">
    <property type="term" value="F:metal ion binding"/>
    <property type="evidence" value="ECO:0007669"/>
    <property type="project" value="UniProtKB-KW"/>
</dbReference>
<evidence type="ECO:0000256" key="3">
    <source>
        <dbReference type="ARBA" id="ARBA00006958"/>
    </source>
</evidence>
<dbReference type="Pfam" id="PF13359">
    <property type="entry name" value="DDE_Tnp_4"/>
    <property type="match status" value="1"/>
</dbReference>
<evidence type="ECO:0000256" key="6">
    <source>
        <dbReference type="ARBA" id="ARBA00022801"/>
    </source>
</evidence>
<comment type="subcellular location">
    <subcellularLocation>
        <location evidence="2">Nucleus</location>
    </subcellularLocation>
</comment>
<dbReference type="Proteomes" id="UP001605036">
    <property type="component" value="Unassembled WGS sequence"/>
</dbReference>
<gene>
    <name evidence="10" type="ORF">R1flu_005129</name>
</gene>
<keyword evidence="8" id="KW-0472">Membrane</keyword>
<organism evidence="10 11">
    <name type="scientific">Riccia fluitans</name>
    <dbReference type="NCBI Taxonomy" id="41844"/>
    <lineage>
        <taxon>Eukaryota</taxon>
        <taxon>Viridiplantae</taxon>
        <taxon>Streptophyta</taxon>
        <taxon>Embryophyta</taxon>
        <taxon>Marchantiophyta</taxon>
        <taxon>Marchantiopsida</taxon>
        <taxon>Marchantiidae</taxon>
        <taxon>Marchantiales</taxon>
        <taxon>Ricciaceae</taxon>
        <taxon>Riccia</taxon>
    </lineage>
</organism>
<feature type="transmembrane region" description="Helical" evidence="8">
    <location>
        <begin position="9"/>
        <end position="31"/>
    </location>
</feature>
<evidence type="ECO:0000313" key="11">
    <source>
        <dbReference type="Proteomes" id="UP001605036"/>
    </source>
</evidence>
<keyword evidence="5" id="KW-0479">Metal-binding</keyword>
<dbReference type="EMBL" id="JBHFFA010000003">
    <property type="protein sequence ID" value="KAL2633650.1"/>
    <property type="molecule type" value="Genomic_DNA"/>
</dbReference>
<dbReference type="PANTHER" id="PTHR22930:SF85">
    <property type="entry name" value="GH03217P-RELATED"/>
    <property type="match status" value="1"/>
</dbReference>
<dbReference type="InterPro" id="IPR045249">
    <property type="entry name" value="HARBI1-like"/>
</dbReference>
<keyword evidence="11" id="KW-1185">Reference proteome</keyword>
<evidence type="ECO:0000256" key="1">
    <source>
        <dbReference type="ARBA" id="ARBA00001968"/>
    </source>
</evidence>
<sequence>MDEEKKRVLALAVHVLASMVEYAVVMAVHYLKIMGDDSVSDQVHHSFISVLAQLDAIEASAIFSDCRKRKRRARSLARKKLMGMNRSAVPHFTSNETYERMFKMDARTFEWFCGQVGPYLEKMNITYKMSVPVAKRVAVALFRLATGASYLTAAEKFSVGESTVFYCTTKFCEILCTRFKHMVGYPRGPALKELMLRFEARSGLPHCAGTVSCMHLRIKRPTGPHELEYLNLENVHTIVTQVVVDSSTRILSLASGFAGAVSNMDALRRSAWPEKVESGRLSSVPSSDFEGISIPGYLVGGPSYLLRPWLMVPYGGENLTAAEHSFNKCLQETWGVVETTFSALRKWEILRGTMQVDLETAVYTIGAVCIIHNMLLDNVDPYMDGYQDEDFMLETSLQDTPESLGDQPDENLERAVKIRNALASHLMSV</sequence>
<feature type="domain" description="DDE Tnp4" evidence="9">
    <location>
        <begin position="212"/>
        <end position="373"/>
    </location>
</feature>
<proteinExistence type="inferred from homology"/>
<keyword evidence="8" id="KW-1133">Transmembrane helix</keyword>
<dbReference type="PANTHER" id="PTHR22930">
    <property type="match status" value="1"/>
</dbReference>
<dbReference type="GO" id="GO:0016787">
    <property type="term" value="F:hydrolase activity"/>
    <property type="evidence" value="ECO:0007669"/>
    <property type="project" value="UniProtKB-KW"/>
</dbReference>
<keyword evidence="6" id="KW-0378">Hydrolase</keyword>
<protein>
    <recommendedName>
        <fullName evidence="9">DDE Tnp4 domain-containing protein</fullName>
    </recommendedName>
</protein>